<keyword evidence="2 3" id="KW-0808">Transferase</keyword>
<evidence type="ECO:0000256" key="2">
    <source>
        <dbReference type="ARBA" id="ARBA00022679"/>
    </source>
</evidence>
<protein>
    <submittedName>
        <fullName evidence="3">Glycosyltransferase WchA</fullName>
        <ecNumber evidence="3">2.4.1.212</ecNumber>
    </submittedName>
</protein>
<proteinExistence type="predicted"/>
<name>A0A4I2LR07_STREE</name>
<dbReference type="Pfam" id="PF00535">
    <property type="entry name" value="Glycos_transf_2"/>
    <property type="match status" value="1"/>
</dbReference>
<accession>A0A4I2LR07</accession>
<dbReference type="EMBL" id="CAATHB010000006">
    <property type="protein sequence ID" value="VNP80412.1"/>
    <property type="molecule type" value="Genomic_DNA"/>
</dbReference>
<dbReference type="GO" id="GO:0050501">
    <property type="term" value="F:hyaluronan synthase activity"/>
    <property type="evidence" value="ECO:0007669"/>
    <property type="project" value="UniProtKB-EC"/>
</dbReference>
<dbReference type="RefSeq" id="WP_000413827.1">
    <property type="nucleotide sequence ID" value="NZ_CGWU01000009.1"/>
</dbReference>
<dbReference type="EC" id="2.4.1.212" evidence="3"/>
<organism evidence="3">
    <name type="scientific">Streptococcus pneumoniae</name>
    <dbReference type="NCBI Taxonomy" id="1313"/>
    <lineage>
        <taxon>Bacteria</taxon>
        <taxon>Bacillati</taxon>
        <taxon>Bacillota</taxon>
        <taxon>Bacilli</taxon>
        <taxon>Lactobacillales</taxon>
        <taxon>Streptococcaceae</taxon>
        <taxon>Streptococcus</taxon>
    </lineage>
</organism>
<dbReference type="PANTHER" id="PTHR22916">
    <property type="entry name" value="GLYCOSYLTRANSFERASE"/>
    <property type="match status" value="1"/>
</dbReference>
<dbReference type="InterPro" id="IPR001173">
    <property type="entry name" value="Glyco_trans_2-like"/>
</dbReference>
<evidence type="ECO:0000313" key="3">
    <source>
        <dbReference type="EMBL" id="VNP80412.1"/>
    </source>
</evidence>
<dbReference type="AlphaFoldDB" id="A0A4I2LR07"/>
<dbReference type="CDD" id="cd00761">
    <property type="entry name" value="Glyco_tranf_GTA_type"/>
    <property type="match status" value="1"/>
</dbReference>
<dbReference type="InterPro" id="IPR029044">
    <property type="entry name" value="Nucleotide-diphossugar_trans"/>
</dbReference>
<dbReference type="Gene3D" id="3.90.550.10">
    <property type="entry name" value="Spore Coat Polysaccharide Biosynthesis Protein SpsA, Chain A"/>
    <property type="match status" value="1"/>
</dbReference>
<reference evidence="3" key="1">
    <citation type="submission" date="2019-04" db="EMBL/GenBank/DDBJ databases">
        <authorList>
            <consortium name="Pathogen Informatics"/>
        </authorList>
    </citation>
    <scope>NUCLEOTIDE SEQUENCE</scope>
    <source>
        <strain evidence="3">GPSC14</strain>
    </source>
</reference>
<gene>
    <name evidence="3" type="primary">wchV</name>
    <name evidence="3" type="ORF">SAMEA2554238_00785</name>
</gene>
<dbReference type="PANTHER" id="PTHR22916:SF51">
    <property type="entry name" value="GLYCOSYLTRANSFERASE EPSH-RELATED"/>
    <property type="match status" value="1"/>
</dbReference>
<evidence type="ECO:0000256" key="1">
    <source>
        <dbReference type="ARBA" id="ARBA00022676"/>
    </source>
</evidence>
<dbReference type="SUPFAM" id="SSF53448">
    <property type="entry name" value="Nucleotide-diphospho-sugar transferases"/>
    <property type="match status" value="1"/>
</dbReference>
<keyword evidence="1 3" id="KW-0328">Glycosyltransferase</keyword>
<sequence length="323" mass="37451">MEKLVSIILPVYNVEQYIKNCLESIQQQTYSNLEVIIVNDGSTDKSVEYCEQICKIDSRFSITHKENGGLSDARNVGIDKSKGDYLIFVDSDDFVSQDMVSYLVSCMENNEADIAICDPVHYYSDRQNNDLNIFSPASSVKVYETTEALCEMFYQKSFLVSAWAKIFKRELFDDIRFPVGKLFEDSAIMYLLFEKCETIAYSDAELYAYVHRDNSITTKKFSDRDLDILEITNTIINHYGDNLRVYTAAVSYKVSACFRILLNSPSGEKYKKVQKECLSYILQNWRNILFNNNVRLKNKLALISITIFNPFVKFIYSKVNRWE</sequence>